<keyword evidence="4" id="KW-1185">Reference proteome</keyword>
<evidence type="ECO:0000256" key="1">
    <source>
        <dbReference type="ARBA" id="ARBA00005254"/>
    </source>
</evidence>
<protein>
    <submittedName>
        <fullName evidence="3">Putative enoyl-CoA hydratase echA8</fullName>
        <ecNumber evidence="3">4.2.1.17</ecNumber>
    </submittedName>
</protein>
<dbReference type="Pfam" id="PF00378">
    <property type="entry name" value="ECH_1"/>
    <property type="match status" value="1"/>
</dbReference>
<dbReference type="Gene3D" id="1.10.12.10">
    <property type="entry name" value="Lyase 2-enoyl-coa Hydratase, Chain A, domain 2"/>
    <property type="match status" value="1"/>
</dbReference>
<dbReference type="EMBL" id="CP036261">
    <property type="protein sequence ID" value="QDS87776.1"/>
    <property type="molecule type" value="Genomic_DNA"/>
</dbReference>
<dbReference type="CDD" id="cd06558">
    <property type="entry name" value="crotonase-like"/>
    <property type="match status" value="1"/>
</dbReference>
<dbReference type="InterPro" id="IPR029045">
    <property type="entry name" value="ClpP/crotonase-like_dom_sf"/>
</dbReference>
<dbReference type="PANTHER" id="PTHR42964">
    <property type="entry name" value="ENOYL-COA HYDRATASE"/>
    <property type="match status" value="1"/>
</dbReference>
<dbReference type="SUPFAM" id="SSF52096">
    <property type="entry name" value="ClpP/crotonase"/>
    <property type="match status" value="1"/>
</dbReference>
<keyword evidence="3" id="KW-0456">Lyase</keyword>
<gene>
    <name evidence="3" type="primary">echA8_1</name>
    <name evidence="3" type="ORF">EC9_19580</name>
</gene>
<proteinExistence type="inferred from homology"/>
<evidence type="ECO:0000256" key="2">
    <source>
        <dbReference type="RuleBase" id="RU003707"/>
    </source>
</evidence>
<evidence type="ECO:0000313" key="3">
    <source>
        <dbReference type="EMBL" id="QDS87776.1"/>
    </source>
</evidence>
<dbReference type="GO" id="GO:0004300">
    <property type="term" value="F:enoyl-CoA hydratase activity"/>
    <property type="evidence" value="ECO:0007669"/>
    <property type="project" value="UniProtKB-EC"/>
</dbReference>
<organism evidence="3 4">
    <name type="scientific">Rosistilla ulvae</name>
    <dbReference type="NCBI Taxonomy" id="1930277"/>
    <lineage>
        <taxon>Bacteria</taxon>
        <taxon>Pseudomonadati</taxon>
        <taxon>Planctomycetota</taxon>
        <taxon>Planctomycetia</taxon>
        <taxon>Pirellulales</taxon>
        <taxon>Pirellulaceae</taxon>
        <taxon>Rosistilla</taxon>
    </lineage>
</organism>
<dbReference type="AlphaFoldDB" id="A0A517LYS0"/>
<dbReference type="InterPro" id="IPR014748">
    <property type="entry name" value="Enoyl-CoA_hydra_C"/>
</dbReference>
<dbReference type="InterPro" id="IPR051683">
    <property type="entry name" value="Enoyl-CoA_Hydratase/Isomerase"/>
</dbReference>
<dbReference type="InterPro" id="IPR001753">
    <property type="entry name" value="Enoyl-CoA_hydra/iso"/>
</dbReference>
<dbReference type="PROSITE" id="PS00166">
    <property type="entry name" value="ENOYL_COA_HYDRATASE"/>
    <property type="match status" value="1"/>
</dbReference>
<dbReference type="Proteomes" id="UP000319557">
    <property type="component" value="Chromosome"/>
</dbReference>
<dbReference type="Gene3D" id="3.90.226.10">
    <property type="entry name" value="2-enoyl-CoA Hydratase, Chain A, domain 1"/>
    <property type="match status" value="1"/>
</dbReference>
<dbReference type="KEGG" id="ruv:EC9_19580"/>
<dbReference type="PANTHER" id="PTHR42964:SF1">
    <property type="entry name" value="POLYKETIDE BIOSYNTHESIS ENOYL-COA HYDRATASE PKSH-RELATED"/>
    <property type="match status" value="1"/>
</dbReference>
<evidence type="ECO:0000313" key="4">
    <source>
        <dbReference type="Proteomes" id="UP000319557"/>
    </source>
</evidence>
<reference evidence="3 4" key="1">
    <citation type="submission" date="2019-02" db="EMBL/GenBank/DDBJ databases">
        <title>Deep-cultivation of Planctomycetes and their phenomic and genomic characterization uncovers novel biology.</title>
        <authorList>
            <person name="Wiegand S."/>
            <person name="Jogler M."/>
            <person name="Boedeker C."/>
            <person name="Pinto D."/>
            <person name="Vollmers J."/>
            <person name="Rivas-Marin E."/>
            <person name="Kohn T."/>
            <person name="Peeters S.H."/>
            <person name="Heuer A."/>
            <person name="Rast P."/>
            <person name="Oberbeckmann S."/>
            <person name="Bunk B."/>
            <person name="Jeske O."/>
            <person name="Meyerdierks A."/>
            <person name="Storesund J.E."/>
            <person name="Kallscheuer N."/>
            <person name="Luecker S."/>
            <person name="Lage O.M."/>
            <person name="Pohl T."/>
            <person name="Merkel B.J."/>
            <person name="Hornburger P."/>
            <person name="Mueller R.-W."/>
            <person name="Bruemmer F."/>
            <person name="Labrenz M."/>
            <person name="Spormann A.M."/>
            <person name="Op den Camp H."/>
            <person name="Overmann J."/>
            <person name="Amann R."/>
            <person name="Jetten M.S.M."/>
            <person name="Mascher T."/>
            <person name="Medema M.H."/>
            <person name="Devos D.P."/>
            <person name="Kaster A.-K."/>
            <person name="Ovreas L."/>
            <person name="Rohde M."/>
            <person name="Galperin M.Y."/>
            <person name="Jogler C."/>
        </authorList>
    </citation>
    <scope>NUCLEOTIDE SEQUENCE [LARGE SCALE GENOMIC DNA]</scope>
    <source>
        <strain evidence="3 4">EC9</strain>
    </source>
</reference>
<dbReference type="RefSeq" id="WP_246106037.1">
    <property type="nucleotide sequence ID" value="NZ_CP036261.1"/>
</dbReference>
<comment type="similarity">
    <text evidence="1 2">Belongs to the enoyl-CoA hydratase/isomerase family.</text>
</comment>
<accession>A0A517LYS0</accession>
<sequence length="261" mass="27596">MPAVNVQVNAPSGTIQLTRPDQRNALDRSAIEELSQAFFDLHQEKQVRGVILTASGAHFCAGLDLKQMHQTASGDPQSALGAWHDDWTQLRDLLETMLRFPKPIIAAVDGTALGAGFGLALAADLIVATPSASFGVPAVRRGLISGVVSPLLCFRGGGKTAARMMLTGEQIDAAKALRLNLIDEIVDADKIWVRANQLVVDCAAAPAEAIQLSKRLLNETVGETLLMQMSVGAAMGATACTTEAAAEGLAAFTEKRDPNWP</sequence>
<dbReference type="EC" id="4.2.1.17" evidence="3"/>
<dbReference type="InterPro" id="IPR018376">
    <property type="entry name" value="Enoyl-CoA_hyd/isom_CS"/>
</dbReference>
<name>A0A517LYS0_9BACT</name>